<dbReference type="EMBL" id="CAXAMM010043351">
    <property type="protein sequence ID" value="CAK9109710.1"/>
    <property type="molecule type" value="Genomic_DNA"/>
</dbReference>
<evidence type="ECO:0000313" key="4">
    <source>
        <dbReference type="Proteomes" id="UP001642464"/>
    </source>
</evidence>
<evidence type="ECO:0000313" key="2">
    <source>
        <dbReference type="EMBL" id="CAK9109710.1"/>
    </source>
</evidence>
<gene>
    <name evidence="2" type="ORF">SCF082_LOCUS50975</name>
    <name evidence="3" type="ORF">SCF082_LOCUS50992</name>
</gene>
<comment type="caution">
    <text evidence="3">The sequence shown here is derived from an EMBL/GenBank/DDBJ whole genome shotgun (WGS) entry which is preliminary data.</text>
</comment>
<evidence type="ECO:0000313" key="3">
    <source>
        <dbReference type="EMBL" id="CAK9109753.1"/>
    </source>
</evidence>
<feature type="compositionally biased region" description="Acidic residues" evidence="1">
    <location>
        <begin position="103"/>
        <end position="114"/>
    </location>
</feature>
<keyword evidence="4" id="KW-1185">Reference proteome</keyword>
<organism evidence="3 4">
    <name type="scientific">Durusdinium trenchii</name>
    <dbReference type="NCBI Taxonomy" id="1381693"/>
    <lineage>
        <taxon>Eukaryota</taxon>
        <taxon>Sar</taxon>
        <taxon>Alveolata</taxon>
        <taxon>Dinophyceae</taxon>
        <taxon>Suessiales</taxon>
        <taxon>Symbiodiniaceae</taxon>
        <taxon>Durusdinium</taxon>
    </lineage>
</organism>
<dbReference type="Proteomes" id="UP001642464">
    <property type="component" value="Unassembled WGS sequence"/>
</dbReference>
<protein>
    <submittedName>
        <fullName evidence="3">Uncharacterized protein</fullName>
    </submittedName>
</protein>
<evidence type="ECO:0000256" key="1">
    <source>
        <dbReference type="SAM" id="MobiDB-lite"/>
    </source>
</evidence>
<dbReference type="EMBL" id="CAXAMM010043362">
    <property type="protein sequence ID" value="CAK9109753.1"/>
    <property type="molecule type" value="Genomic_DNA"/>
</dbReference>
<reference evidence="3 4" key="1">
    <citation type="submission" date="2024-02" db="EMBL/GenBank/DDBJ databases">
        <authorList>
            <person name="Chen Y."/>
            <person name="Shah S."/>
            <person name="Dougan E. K."/>
            <person name="Thang M."/>
            <person name="Chan C."/>
        </authorList>
    </citation>
    <scope>NUCLEOTIDE SEQUENCE [LARGE SCALE GENOMIC DNA]</scope>
</reference>
<feature type="compositionally biased region" description="Polar residues" evidence="1">
    <location>
        <begin position="1"/>
        <end position="11"/>
    </location>
</feature>
<proteinExistence type="predicted"/>
<name>A0ABP0SBM5_9DINO</name>
<accession>A0ABP0SBM5</accession>
<sequence>MYARARQNTEPGQAVDGHGSAAPGGDVVDLSAPTPKEPESPIVIEPPAPTPKEPEALVGVVSSAPRGEQSSNVIPPAVGLVEPEPKKTATTAQIPPPPTFEPEAPEESAADIDDSVSNPFRPPPVQGNPHWKLNRYFTPKAGGQLKCSPEALKMWRDPAQRNTLKKMFLEHGNFNLLEMAIKKKSMLSSGKSKQGGWYTRSKLERTEAYTKTMLAKAWDWAKSNGNHRVNPIHGDEEIYIVTSEEFKIESKDIEESEQQGSFADDAGSLLDSDIPSINAPAESLLTGMNGTSATSGTQGSGGNLLGNTASVMSFKLSALLEGQLEKMRSLYDGLTTTLSEATVAAAIQIDLAHTYAIAGWGKDEVASMLVFLACHCKAFGQGNVHQNLDNAFGDYKEWCRENKKTTTITEFTFSELKITSLRDFPRGLGKGSDCAVVGAWLEIVFSKMTPDDVPVP</sequence>
<feature type="region of interest" description="Disordered" evidence="1">
    <location>
        <begin position="1"/>
        <end position="131"/>
    </location>
</feature>